<evidence type="ECO:0000256" key="6">
    <source>
        <dbReference type="ARBA" id="ARBA00023136"/>
    </source>
</evidence>
<evidence type="ECO:0000256" key="2">
    <source>
        <dbReference type="ARBA" id="ARBA00022676"/>
    </source>
</evidence>
<dbReference type="EMBL" id="LS974624">
    <property type="protein sequence ID" value="CAG7898955.1"/>
    <property type="molecule type" value="Genomic_DNA"/>
</dbReference>
<dbReference type="InterPro" id="IPR005150">
    <property type="entry name" value="Cellulose_synth"/>
</dbReference>
<keyword evidence="4" id="KW-0812">Transmembrane</keyword>
<evidence type="ECO:0000256" key="5">
    <source>
        <dbReference type="ARBA" id="ARBA00022989"/>
    </source>
</evidence>
<dbReference type="GO" id="GO:0012505">
    <property type="term" value="C:endomembrane system"/>
    <property type="evidence" value="ECO:0007669"/>
    <property type="project" value="UniProtKB-SubCell"/>
</dbReference>
<keyword evidence="3" id="KW-0808">Transferase</keyword>
<keyword evidence="6" id="KW-0472">Membrane</keyword>
<protein>
    <submittedName>
        <fullName evidence="7">Uncharacterized protein</fullName>
    </submittedName>
</protein>
<reference evidence="8" key="1">
    <citation type="submission" date="2018-11" db="EMBL/GenBank/DDBJ databases">
        <authorList>
            <consortium name="Genoscope - CEA"/>
            <person name="William W."/>
        </authorList>
    </citation>
    <scope>NUCLEOTIDE SEQUENCE</scope>
</reference>
<comment type="subcellular location">
    <subcellularLocation>
        <location evidence="1">Endomembrane system</location>
    </subcellularLocation>
</comment>
<evidence type="ECO:0000313" key="7">
    <source>
        <dbReference type="EMBL" id="CAG7898955.1"/>
    </source>
</evidence>
<organism evidence="8">
    <name type="scientific">Brassica campestris</name>
    <name type="common">Field mustard</name>
    <dbReference type="NCBI Taxonomy" id="3711"/>
    <lineage>
        <taxon>Eukaryota</taxon>
        <taxon>Viridiplantae</taxon>
        <taxon>Streptophyta</taxon>
        <taxon>Embryophyta</taxon>
        <taxon>Tracheophyta</taxon>
        <taxon>Spermatophyta</taxon>
        <taxon>Magnoliopsida</taxon>
        <taxon>eudicotyledons</taxon>
        <taxon>Gunneridae</taxon>
        <taxon>Pentapetalae</taxon>
        <taxon>rosids</taxon>
        <taxon>malvids</taxon>
        <taxon>Brassicales</taxon>
        <taxon>Brassicaceae</taxon>
        <taxon>Brassiceae</taxon>
        <taxon>Brassica</taxon>
    </lineage>
</organism>
<gene>
    <name evidence="8" type="ORF">BRAA08T34321Z</name>
    <name evidence="7" type="ORF">BRAPAZ1V2_A08P26210.2</name>
</gene>
<evidence type="ECO:0000313" key="8">
    <source>
        <dbReference type="EMBL" id="VDD05982.1"/>
    </source>
</evidence>
<sequence>MMEQPCLPPLLLGRCSWDTDTVEFVIRMGMSCLASSSINCDLYINNSKAIREAICFIMDPQIWKESLLCSFS</sequence>
<dbReference type="Gramene" id="A08p26210.2_BraZ1">
    <property type="protein sequence ID" value="A08p26210.2_BraZ1.CDS"/>
    <property type="gene ID" value="A08g26210.2_BraZ1"/>
</dbReference>
<dbReference type="GO" id="GO:0016020">
    <property type="term" value="C:membrane"/>
    <property type="evidence" value="ECO:0007669"/>
    <property type="project" value="InterPro"/>
</dbReference>
<dbReference type="Proteomes" id="UP000694005">
    <property type="component" value="Chromosome A08"/>
</dbReference>
<keyword evidence="5" id="KW-1133">Transmembrane helix</keyword>
<evidence type="ECO:0000256" key="1">
    <source>
        <dbReference type="ARBA" id="ARBA00004308"/>
    </source>
</evidence>
<dbReference type="GO" id="GO:0030244">
    <property type="term" value="P:cellulose biosynthetic process"/>
    <property type="evidence" value="ECO:0007669"/>
    <property type="project" value="InterPro"/>
</dbReference>
<accession>A0A3P6CBW9</accession>
<evidence type="ECO:0000256" key="4">
    <source>
        <dbReference type="ARBA" id="ARBA00022692"/>
    </source>
</evidence>
<dbReference type="EMBL" id="LR031575">
    <property type="protein sequence ID" value="VDD05982.1"/>
    <property type="molecule type" value="Genomic_DNA"/>
</dbReference>
<keyword evidence="2" id="KW-0328">Glycosyltransferase</keyword>
<proteinExistence type="predicted"/>
<dbReference type="GO" id="GO:0016760">
    <property type="term" value="F:cellulose synthase (UDP-forming) activity"/>
    <property type="evidence" value="ECO:0007669"/>
    <property type="project" value="InterPro"/>
</dbReference>
<evidence type="ECO:0000256" key="3">
    <source>
        <dbReference type="ARBA" id="ARBA00022679"/>
    </source>
</evidence>
<name>A0A3P6CBW9_BRACM</name>
<dbReference type="Pfam" id="PF03552">
    <property type="entry name" value="Cellulose_synt"/>
    <property type="match status" value="1"/>
</dbReference>
<dbReference type="AlphaFoldDB" id="A0A3P6CBW9"/>